<reference evidence="1" key="1">
    <citation type="submission" date="2019-05" db="EMBL/GenBank/DDBJ databases">
        <title>Revised genome assembly of Burkholderiaceae (previously Ralstonia) sp. PBA.</title>
        <authorList>
            <person name="Gan H.M."/>
        </authorList>
    </citation>
    <scope>NUCLEOTIDE SEQUENCE</scope>
    <source>
        <strain evidence="1">PBA</strain>
    </source>
</reference>
<evidence type="ECO:0000313" key="1">
    <source>
        <dbReference type="EMBL" id="TMS57437.1"/>
    </source>
</evidence>
<proteinExistence type="predicted"/>
<name>A0ACD3SML9_9BURK</name>
<dbReference type="Proteomes" id="UP000004277">
    <property type="component" value="Unassembled WGS sequence"/>
</dbReference>
<accession>A0ACD3SML9</accession>
<evidence type="ECO:0000313" key="2">
    <source>
        <dbReference type="Proteomes" id="UP000004277"/>
    </source>
</evidence>
<comment type="caution">
    <text evidence="1">The sequence shown here is derived from an EMBL/GenBank/DDBJ whole genome shotgun (WGS) entry which is preliminary data.</text>
</comment>
<dbReference type="EMBL" id="AKCV02000023">
    <property type="protein sequence ID" value="TMS57437.1"/>
    <property type="molecule type" value="Genomic_DNA"/>
</dbReference>
<gene>
    <name evidence="1" type="ORF">MW7_012595</name>
</gene>
<organism evidence="1 2">
    <name type="scientific">Imbroritus primus</name>
    <dbReference type="NCBI Taxonomy" id="3058603"/>
    <lineage>
        <taxon>Bacteria</taxon>
        <taxon>Pseudomonadati</taxon>
        <taxon>Pseudomonadota</taxon>
        <taxon>Betaproteobacteria</taxon>
        <taxon>Burkholderiales</taxon>
        <taxon>Burkholderiaceae</taxon>
        <taxon>Imbroritus</taxon>
    </lineage>
</organism>
<protein>
    <submittedName>
        <fullName evidence="1">EI24 domain-containing protein</fullName>
    </submittedName>
</protein>
<sequence>MTDLFPSLGRAVLSQLHPRMLWMTVLPFLLASVVWGGILYFSWDAVMAGARGFLETSMLTSWIYRALDALGMASLRALVAPLIVVALTVPLVVISLLVFIGVFSVPSVISFLDRSYPHLEKKRGASFTASALNSIGCTLAVLFVGLITIPLWLIPPFFALIPPLLWGWLTYRVMSYDALALHASAEERRLLMRRHRLPMIIMGIAMGVLGSAPTLLWVSSVAVIFLFPFVLLASVWMYVLIFIFSALWFGHYCLRALTRLRAEQGGPAQDEAMVIEMERPPALPPQG</sequence>
<keyword evidence="2" id="KW-1185">Reference proteome</keyword>